<dbReference type="GO" id="GO:0016788">
    <property type="term" value="F:hydrolase activity, acting on ester bonds"/>
    <property type="evidence" value="ECO:0007669"/>
    <property type="project" value="InterPro"/>
</dbReference>
<evidence type="ECO:0000259" key="7">
    <source>
        <dbReference type="Pfam" id="PF00149"/>
    </source>
</evidence>
<dbReference type="InterPro" id="IPR004843">
    <property type="entry name" value="Calcineurin-like_PHP"/>
</dbReference>
<dbReference type="GO" id="GO:0000166">
    <property type="term" value="F:nucleotide binding"/>
    <property type="evidence" value="ECO:0007669"/>
    <property type="project" value="UniProtKB-KW"/>
</dbReference>
<evidence type="ECO:0000259" key="8">
    <source>
        <dbReference type="Pfam" id="PF02872"/>
    </source>
</evidence>
<sequence length="544" mass="60473">MRRWALFSLCCLGVTAQADSIPDSVHIIHVNDLHSHFDQMTPKGDACDIKRKACVGGYARISAQIQELRRLHPDNSLVLNAGDEFQGTLFYTYYKGSKSAEVLNRIQFDAVTLGNHEFDDGYEHLVKYLRNLTSPVVCANVRTKVDALNDALVPTLELPRLGIAIFGLLTPDTKFISSPGDEVSFAEPLKVAQTLIDDLRGRGFKRIIALTHIGYAEDQDLVRATRGLSLVVGAHSHTFLGDVPFSQGPYPTLVKDLDGFEVPIVTNGKWGYNLGHLEVTFDETGRISAYAGQPIRLLPNIEQDSKLADDIREWRKPFLEYSRQVVGFATKRFPSPLTCWFAECAIGNLVTDAMLDAHPQGDAAMTNSGGLRAGLAKGNITMGAVMDVFPFQSRLVDLVLTGAGLWETLENIVSFKNLQTGHHITSFAQMSGMQIVFTSSNPIGKRLASLKIRRKSDESWEEIDRTANYTIVTLDFMTSGGDFWWPEQTGLKPKELLENVFIDYLKKEKSVTPMIDGRIRDTVSKLRSFLGSLINVSRDLTALW</sequence>
<proteinExistence type="inferred from homology"/>
<dbReference type="OMA" id="NYDCDSP"/>
<evidence type="ECO:0000256" key="5">
    <source>
        <dbReference type="ARBA" id="ARBA00022801"/>
    </source>
</evidence>
<dbReference type="Proteomes" id="UP000193685">
    <property type="component" value="Unassembled WGS sequence"/>
</dbReference>
<keyword evidence="10" id="KW-1185">Reference proteome</keyword>
<evidence type="ECO:0000256" key="2">
    <source>
        <dbReference type="ARBA" id="ARBA00022723"/>
    </source>
</evidence>
<evidence type="ECO:0000256" key="1">
    <source>
        <dbReference type="ARBA" id="ARBA00006654"/>
    </source>
</evidence>
<dbReference type="GeneID" id="63783187"/>
<dbReference type="EMBL" id="MCFI01000010">
    <property type="protein sequence ID" value="ORY81973.1"/>
    <property type="molecule type" value="Genomic_DNA"/>
</dbReference>
<dbReference type="STRING" id="56484.A0A1Y2FDG9"/>
<evidence type="ECO:0000313" key="9">
    <source>
        <dbReference type="EMBL" id="ORY81973.1"/>
    </source>
</evidence>
<dbReference type="PANTHER" id="PTHR11575:SF24">
    <property type="entry name" value="5'-NUCLEOTIDASE"/>
    <property type="match status" value="1"/>
</dbReference>
<comment type="caution">
    <text evidence="9">The sequence shown here is derived from an EMBL/GenBank/DDBJ whole genome shotgun (WGS) entry which is preliminary data.</text>
</comment>
<dbReference type="InterPro" id="IPR006146">
    <property type="entry name" value="5'-Nucleotdase_CS"/>
</dbReference>
<accession>A0A1Y2FDG9</accession>
<dbReference type="PANTHER" id="PTHR11575">
    <property type="entry name" value="5'-NUCLEOTIDASE-RELATED"/>
    <property type="match status" value="1"/>
</dbReference>
<dbReference type="RefSeq" id="XP_040725107.1">
    <property type="nucleotide sequence ID" value="XM_040866588.1"/>
</dbReference>
<keyword evidence="5 6" id="KW-0378">Hydrolase</keyword>
<dbReference type="Pfam" id="PF00149">
    <property type="entry name" value="Metallophos"/>
    <property type="match status" value="1"/>
</dbReference>
<reference evidence="9 10" key="1">
    <citation type="submission" date="2016-07" db="EMBL/GenBank/DDBJ databases">
        <title>Pervasive Adenine N6-methylation of Active Genes in Fungi.</title>
        <authorList>
            <consortium name="DOE Joint Genome Institute"/>
            <person name="Mondo S.J."/>
            <person name="Dannebaum R.O."/>
            <person name="Kuo R.C."/>
            <person name="Labutti K."/>
            <person name="Haridas S."/>
            <person name="Kuo A."/>
            <person name="Salamov A."/>
            <person name="Ahrendt S.R."/>
            <person name="Lipzen A."/>
            <person name="Sullivan W."/>
            <person name="Andreopoulos W.B."/>
            <person name="Clum A."/>
            <person name="Lindquist E."/>
            <person name="Daum C."/>
            <person name="Ramamoorthy G.K."/>
            <person name="Gryganskyi A."/>
            <person name="Culley D."/>
            <person name="Magnuson J.K."/>
            <person name="James T.Y."/>
            <person name="O'Malley M.A."/>
            <person name="Stajich J.E."/>
            <person name="Spatafora J.W."/>
            <person name="Visel A."/>
            <person name="Grigoriev I.V."/>
        </authorList>
    </citation>
    <scope>NUCLEOTIDE SEQUENCE [LARGE SCALE GENOMIC DNA]</scope>
    <source>
        <strain evidence="9 10">12-1054</strain>
    </source>
</reference>
<gene>
    <name evidence="9" type="ORF">BCR37DRAFT_24600</name>
</gene>
<dbReference type="Gene3D" id="3.60.21.10">
    <property type="match status" value="1"/>
</dbReference>
<feature type="domain" description="Calcineurin-like phosphoesterase" evidence="7">
    <location>
        <begin position="26"/>
        <end position="238"/>
    </location>
</feature>
<dbReference type="AlphaFoldDB" id="A0A1Y2FDG9"/>
<keyword evidence="4 6" id="KW-0547">Nucleotide-binding</keyword>
<dbReference type="InterPro" id="IPR008334">
    <property type="entry name" value="5'-Nucleotdase_C"/>
</dbReference>
<dbReference type="Pfam" id="PF02872">
    <property type="entry name" value="5_nucleotid_C"/>
    <property type="match status" value="1"/>
</dbReference>
<evidence type="ECO:0000256" key="6">
    <source>
        <dbReference type="RuleBase" id="RU362119"/>
    </source>
</evidence>
<comment type="similarity">
    <text evidence="1 6">Belongs to the 5'-nucleotidase family.</text>
</comment>
<feature type="signal peptide" evidence="6">
    <location>
        <begin position="1"/>
        <end position="20"/>
    </location>
</feature>
<dbReference type="Gene3D" id="3.90.780.10">
    <property type="entry name" value="5'-Nucleotidase, C-terminal domain"/>
    <property type="match status" value="1"/>
</dbReference>
<dbReference type="GO" id="GO:0046872">
    <property type="term" value="F:metal ion binding"/>
    <property type="evidence" value="ECO:0007669"/>
    <property type="project" value="UniProtKB-KW"/>
</dbReference>
<dbReference type="InterPro" id="IPR006179">
    <property type="entry name" value="5_nucleotidase/apyrase"/>
</dbReference>
<dbReference type="SUPFAM" id="SSF55816">
    <property type="entry name" value="5'-nucleotidase (syn. UDP-sugar hydrolase), C-terminal domain"/>
    <property type="match status" value="1"/>
</dbReference>
<dbReference type="GO" id="GO:0009166">
    <property type="term" value="P:nucleotide catabolic process"/>
    <property type="evidence" value="ECO:0007669"/>
    <property type="project" value="InterPro"/>
</dbReference>
<dbReference type="PRINTS" id="PR01607">
    <property type="entry name" value="APYRASEFAMLY"/>
</dbReference>
<evidence type="ECO:0000256" key="3">
    <source>
        <dbReference type="ARBA" id="ARBA00022729"/>
    </source>
</evidence>
<keyword evidence="3 6" id="KW-0732">Signal</keyword>
<evidence type="ECO:0000256" key="4">
    <source>
        <dbReference type="ARBA" id="ARBA00022741"/>
    </source>
</evidence>
<name>A0A1Y2FDG9_PROLT</name>
<dbReference type="SUPFAM" id="SSF56300">
    <property type="entry name" value="Metallo-dependent phosphatases"/>
    <property type="match status" value="1"/>
</dbReference>
<feature type="domain" description="5'-Nucleotidase C-terminal" evidence="8">
    <location>
        <begin position="325"/>
        <end position="483"/>
    </location>
</feature>
<keyword evidence="2" id="KW-0479">Metal-binding</keyword>
<dbReference type="InterPro" id="IPR029052">
    <property type="entry name" value="Metallo-depent_PP-like"/>
</dbReference>
<evidence type="ECO:0000313" key="10">
    <source>
        <dbReference type="Proteomes" id="UP000193685"/>
    </source>
</evidence>
<dbReference type="OrthoDB" id="7722975at2759"/>
<dbReference type="InterPro" id="IPR036907">
    <property type="entry name" value="5'-Nucleotdase_C_sf"/>
</dbReference>
<dbReference type="FunFam" id="3.60.21.10:FF:000020">
    <property type="entry name" value="NT5E isoform 4"/>
    <property type="match status" value="1"/>
</dbReference>
<organism evidence="9 10">
    <name type="scientific">Protomyces lactucae-debilis</name>
    <dbReference type="NCBI Taxonomy" id="2754530"/>
    <lineage>
        <taxon>Eukaryota</taxon>
        <taxon>Fungi</taxon>
        <taxon>Dikarya</taxon>
        <taxon>Ascomycota</taxon>
        <taxon>Taphrinomycotina</taxon>
        <taxon>Taphrinomycetes</taxon>
        <taxon>Taphrinales</taxon>
        <taxon>Protomycetaceae</taxon>
        <taxon>Protomyces</taxon>
    </lineage>
</organism>
<dbReference type="PROSITE" id="PS00786">
    <property type="entry name" value="5_NUCLEOTIDASE_2"/>
    <property type="match status" value="1"/>
</dbReference>
<feature type="chain" id="PRO_5011828695" evidence="6">
    <location>
        <begin position="21"/>
        <end position="544"/>
    </location>
</feature>
<protein>
    <submittedName>
        <fullName evidence="9">5'-nucleotidase</fullName>
    </submittedName>
</protein>